<comment type="caution">
    <text evidence="3">The sequence shown here is derived from an EMBL/GenBank/DDBJ whole genome shotgun (WGS) entry which is preliminary data.</text>
</comment>
<sequence>MPYNTPNTPNTTSCACSVPETYTSAVKVLVTIALGVCIAQLMVKHRIGLISLALAPVRLLQYLHSIIWEIMVLVGTVIVKAGRGILVMCGLSRLMGRDKAEVTMNAYAEMVPVRRYDMEDVYHFRSRSPDRDEEDAALTRRQSSVESDDDLPPPYSEVVRSRSNRAREAGVYVPCL</sequence>
<evidence type="ECO:0000313" key="4">
    <source>
        <dbReference type="Proteomes" id="UP001383192"/>
    </source>
</evidence>
<keyword evidence="2" id="KW-0812">Transmembrane</keyword>
<keyword evidence="2" id="KW-0472">Membrane</keyword>
<accession>A0AAW0B6P9</accession>
<evidence type="ECO:0000256" key="1">
    <source>
        <dbReference type="SAM" id="MobiDB-lite"/>
    </source>
</evidence>
<proteinExistence type="predicted"/>
<dbReference type="Proteomes" id="UP001383192">
    <property type="component" value="Unassembled WGS sequence"/>
</dbReference>
<name>A0AAW0B6P9_9AGAR</name>
<protein>
    <recommendedName>
        <fullName evidence="5">Integral membrane protein</fullName>
    </recommendedName>
</protein>
<feature type="transmembrane region" description="Helical" evidence="2">
    <location>
        <begin position="66"/>
        <end position="89"/>
    </location>
</feature>
<gene>
    <name evidence="3" type="ORF">VNI00_017300</name>
</gene>
<reference evidence="3 4" key="1">
    <citation type="submission" date="2024-01" db="EMBL/GenBank/DDBJ databases">
        <title>A draft genome for a cacao thread blight-causing isolate of Paramarasmius palmivorus.</title>
        <authorList>
            <person name="Baruah I.K."/>
            <person name="Bukari Y."/>
            <person name="Amoako-Attah I."/>
            <person name="Meinhardt L.W."/>
            <person name="Bailey B.A."/>
            <person name="Cohen S.P."/>
        </authorList>
    </citation>
    <scope>NUCLEOTIDE SEQUENCE [LARGE SCALE GENOMIC DNA]</scope>
    <source>
        <strain evidence="3 4">GH-12</strain>
    </source>
</reference>
<feature type="region of interest" description="Disordered" evidence="1">
    <location>
        <begin position="126"/>
        <end position="176"/>
    </location>
</feature>
<dbReference type="AlphaFoldDB" id="A0AAW0B6P9"/>
<evidence type="ECO:0008006" key="5">
    <source>
        <dbReference type="Google" id="ProtNLM"/>
    </source>
</evidence>
<keyword evidence="4" id="KW-1185">Reference proteome</keyword>
<evidence type="ECO:0000256" key="2">
    <source>
        <dbReference type="SAM" id="Phobius"/>
    </source>
</evidence>
<keyword evidence="2" id="KW-1133">Transmembrane helix</keyword>
<organism evidence="3 4">
    <name type="scientific">Paramarasmius palmivorus</name>
    <dbReference type="NCBI Taxonomy" id="297713"/>
    <lineage>
        <taxon>Eukaryota</taxon>
        <taxon>Fungi</taxon>
        <taxon>Dikarya</taxon>
        <taxon>Basidiomycota</taxon>
        <taxon>Agaricomycotina</taxon>
        <taxon>Agaricomycetes</taxon>
        <taxon>Agaricomycetidae</taxon>
        <taxon>Agaricales</taxon>
        <taxon>Marasmiineae</taxon>
        <taxon>Marasmiaceae</taxon>
        <taxon>Paramarasmius</taxon>
    </lineage>
</organism>
<evidence type="ECO:0000313" key="3">
    <source>
        <dbReference type="EMBL" id="KAK7021752.1"/>
    </source>
</evidence>
<dbReference type="EMBL" id="JAYKXP010000164">
    <property type="protein sequence ID" value="KAK7021752.1"/>
    <property type="molecule type" value="Genomic_DNA"/>
</dbReference>